<gene>
    <name evidence="2" type="ORF">SBF1_2900007</name>
</gene>
<feature type="transmembrane region" description="Helical" evidence="1">
    <location>
        <begin position="145"/>
        <end position="166"/>
    </location>
</feature>
<dbReference type="Proteomes" id="UP000238916">
    <property type="component" value="Unassembled WGS sequence"/>
</dbReference>
<feature type="transmembrane region" description="Helical" evidence="1">
    <location>
        <begin position="186"/>
        <end position="207"/>
    </location>
</feature>
<evidence type="ECO:0000256" key="1">
    <source>
        <dbReference type="SAM" id="Phobius"/>
    </source>
</evidence>
<dbReference type="EMBL" id="OMOF01000213">
    <property type="protein sequence ID" value="SPF43525.1"/>
    <property type="molecule type" value="Genomic_DNA"/>
</dbReference>
<proteinExistence type="predicted"/>
<accession>A0A2U3KV33</accession>
<sequence>MKTITVKSFLSSMNQQLKYVVDVKLMNGRKMSFFVSTSDFPDFQKWFTSSELATADYLLTKPNGLVRLNQKDILELTYKPITTGNRIIYRLAYVFFKPVPQGFNIKAFVKILALSTLGLLGWFYYNKYSVTLEAVIPPMKMLVRFLITMFSIMYGVFLLKGALDLVPGNLTGDDDIRHYAISLKNLNALCLNMFCLWGTAMVLQLVFSSL</sequence>
<keyword evidence="1" id="KW-1133">Transmembrane helix</keyword>
<reference evidence="3" key="1">
    <citation type="submission" date="2018-02" db="EMBL/GenBank/DDBJ databases">
        <authorList>
            <person name="Hausmann B."/>
        </authorList>
    </citation>
    <scope>NUCLEOTIDE SEQUENCE [LARGE SCALE GENOMIC DNA]</scope>
    <source>
        <strain evidence="3">Peat soil MAG SbF1</strain>
    </source>
</reference>
<protein>
    <submittedName>
        <fullName evidence="2">Uncharacterized protein</fullName>
    </submittedName>
</protein>
<name>A0A2U3KV33_9FIRM</name>
<evidence type="ECO:0000313" key="2">
    <source>
        <dbReference type="EMBL" id="SPF43525.1"/>
    </source>
</evidence>
<organism evidence="2 3">
    <name type="scientific">Candidatus Desulfosporosinus infrequens</name>
    <dbReference type="NCBI Taxonomy" id="2043169"/>
    <lineage>
        <taxon>Bacteria</taxon>
        <taxon>Bacillati</taxon>
        <taxon>Bacillota</taxon>
        <taxon>Clostridia</taxon>
        <taxon>Eubacteriales</taxon>
        <taxon>Desulfitobacteriaceae</taxon>
        <taxon>Desulfosporosinus</taxon>
    </lineage>
</organism>
<feature type="transmembrane region" description="Helical" evidence="1">
    <location>
        <begin position="107"/>
        <end position="125"/>
    </location>
</feature>
<dbReference type="AlphaFoldDB" id="A0A2U3KV33"/>
<evidence type="ECO:0000313" key="3">
    <source>
        <dbReference type="Proteomes" id="UP000238916"/>
    </source>
</evidence>
<keyword evidence="1" id="KW-0472">Membrane</keyword>
<keyword evidence="1" id="KW-0812">Transmembrane</keyword>